<gene>
    <name evidence="1" type="ORF">EDS130_LOCUS11529</name>
    <name evidence="2" type="ORF">XAT740_LOCUS18895</name>
</gene>
<dbReference type="EMBL" id="CAJNOR010001273">
    <property type="protein sequence ID" value="CAF1111710.1"/>
    <property type="molecule type" value="Genomic_DNA"/>
</dbReference>
<name>A0A814C5A1_ADIRI</name>
<evidence type="ECO:0000313" key="3">
    <source>
        <dbReference type="Proteomes" id="UP000663828"/>
    </source>
</evidence>
<reference evidence="1" key="1">
    <citation type="submission" date="2021-02" db="EMBL/GenBank/DDBJ databases">
        <authorList>
            <person name="Nowell W R."/>
        </authorList>
    </citation>
    <scope>NUCLEOTIDE SEQUENCE</scope>
</reference>
<keyword evidence="3" id="KW-1185">Reference proteome</keyword>
<evidence type="ECO:0000313" key="1">
    <source>
        <dbReference type="EMBL" id="CAF0935483.1"/>
    </source>
</evidence>
<evidence type="ECO:0000313" key="4">
    <source>
        <dbReference type="Proteomes" id="UP000663852"/>
    </source>
</evidence>
<evidence type="ECO:0000313" key="2">
    <source>
        <dbReference type="EMBL" id="CAF1111710.1"/>
    </source>
</evidence>
<protein>
    <submittedName>
        <fullName evidence="1">Uncharacterized protein</fullName>
    </submittedName>
</protein>
<proteinExistence type="predicted"/>
<dbReference type="Proteomes" id="UP000663828">
    <property type="component" value="Unassembled WGS sequence"/>
</dbReference>
<comment type="caution">
    <text evidence="1">The sequence shown here is derived from an EMBL/GenBank/DDBJ whole genome shotgun (WGS) entry which is preliminary data.</text>
</comment>
<dbReference type="EMBL" id="CAJNOJ010000042">
    <property type="protein sequence ID" value="CAF0935483.1"/>
    <property type="molecule type" value="Genomic_DNA"/>
</dbReference>
<dbReference type="Proteomes" id="UP000663852">
    <property type="component" value="Unassembled WGS sequence"/>
</dbReference>
<organism evidence="1 4">
    <name type="scientific">Adineta ricciae</name>
    <name type="common">Rotifer</name>
    <dbReference type="NCBI Taxonomy" id="249248"/>
    <lineage>
        <taxon>Eukaryota</taxon>
        <taxon>Metazoa</taxon>
        <taxon>Spiralia</taxon>
        <taxon>Gnathifera</taxon>
        <taxon>Rotifera</taxon>
        <taxon>Eurotatoria</taxon>
        <taxon>Bdelloidea</taxon>
        <taxon>Adinetida</taxon>
        <taxon>Adinetidae</taxon>
        <taxon>Adineta</taxon>
    </lineage>
</organism>
<sequence>MSLAFERLPDEIIMSVMEFSGDVFDILRIYLGLNERFNHILLDQRQDDNSRAWMGGCSIVVDYFLFLTIYQLQCIHYLTCNVSTDINCYRAVIGLALFIFQCQNQVVTEILSLFVHSN</sequence>
<accession>A0A814C5A1</accession>
<dbReference type="AlphaFoldDB" id="A0A814C5A1"/>